<proteinExistence type="predicted"/>
<dbReference type="AlphaFoldDB" id="A0A7C2S5U4"/>
<gene>
    <name evidence="1" type="ORF">ENN70_00600</name>
    <name evidence="3" type="ORF">ENR21_05480</name>
    <name evidence="2" type="ORF">ENW66_03360</name>
</gene>
<accession>A0A7C2S5U4</accession>
<comment type="caution">
    <text evidence="1">The sequence shown here is derived from an EMBL/GenBank/DDBJ whole genome shotgun (WGS) entry which is preliminary data.</text>
</comment>
<dbReference type="Pfam" id="PF10133">
    <property type="entry name" value="CooT"/>
    <property type="match status" value="1"/>
</dbReference>
<dbReference type="EMBL" id="DTLB01000017">
    <property type="protein sequence ID" value="HFW31976.1"/>
    <property type="molecule type" value="Genomic_DNA"/>
</dbReference>
<reference evidence="1" key="1">
    <citation type="journal article" date="2020" name="mSystems">
        <title>Genome- and Community-Level Interaction Insights into Carbon Utilization and Element Cycling Functions of Hydrothermarchaeota in Hydrothermal Sediment.</title>
        <authorList>
            <person name="Zhou Z."/>
            <person name="Liu Y."/>
            <person name="Xu W."/>
            <person name="Pan J."/>
            <person name="Luo Z.H."/>
            <person name="Li M."/>
        </authorList>
    </citation>
    <scope>NUCLEOTIDE SEQUENCE [LARGE SCALE GENOMIC DNA]</scope>
    <source>
        <strain evidence="1">SpSt-12</strain>
        <strain evidence="3">SpSt-38</strain>
        <strain evidence="2">SpSt-87</strain>
    </source>
</reference>
<evidence type="ECO:0000313" key="2">
    <source>
        <dbReference type="EMBL" id="HFW31976.1"/>
    </source>
</evidence>
<dbReference type="EMBL" id="DSCQ01000009">
    <property type="protein sequence ID" value="HET20624.1"/>
    <property type="molecule type" value="Genomic_DNA"/>
</dbReference>
<evidence type="ECO:0000313" key="1">
    <source>
        <dbReference type="EMBL" id="HET20624.1"/>
    </source>
</evidence>
<sequence>MCESKVYLAGKEEPFMEDVVRIVVEGEKVKMWDILGELREIKGKVVEMDLVGHRIVLEGEL</sequence>
<name>A0A7C2S5U4_ARCFL</name>
<organism evidence="1">
    <name type="scientific">Archaeoglobus fulgidus</name>
    <dbReference type="NCBI Taxonomy" id="2234"/>
    <lineage>
        <taxon>Archaea</taxon>
        <taxon>Methanobacteriati</taxon>
        <taxon>Methanobacteriota</taxon>
        <taxon>Archaeoglobi</taxon>
        <taxon>Archaeoglobales</taxon>
        <taxon>Archaeoglobaceae</taxon>
        <taxon>Archaeoglobus</taxon>
    </lineage>
</organism>
<dbReference type="EMBL" id="DSQD01000170">
    <property type="protein sequence ID" value="HGF87827.1"/>
    <property type="molecule type" value="Genomic_DNA"/>
</dbReference>
<evidence type="ECO:0000313" key="3">
    <source>
        <dbReference type="EMBL" id="HGF87827.1"/>
    </source>
</evidence>
<dbReference type="InterPro" id="IPR019300">
    <property type="entry name" value="CooT"/>
</dbReference>
<protein>
    <submittedName>
        <fullName evidence="1">CooT family nickel-binding protein</fullName>
    </submittedName>
</protein>